<evidence type="ECO:0000313" key="4">
    <source>
        <dbReference type="Proteomes" id="UP001231189"/>
    </source>
</evidence>
<evidence type="ECO:0000313" key="3">
    <source>
        <dbReference type="EMBL" id="KAK1692802.1"/>
    </source>
</evidence>
<comment type="caution">
    <text evidence="3">The sequence shown here is derived from an EMBL/GenBank/DDBJ whole genome shotgun (WGS) entry which is preliminary data.</text>
</comment>
<evidence type="ECO:0000256" key="1">
    <source>
        <dbReference type="SAM" id="Coils"/>
    </source>
</evidence>
<dbReference type="AlphaFoldDB" id="A0AAD8TVE3"/>
<sequence>MTCSRRAPPAARRPGPAWVRAAGDRVGALGLRPPRHRAGDSWPCRPGSESAKAPPEGMHPTPERAAPTGPTREEPAGKEPAREEPSRQEPAREEPARPKDADSRALVRRKGPSDPSEGLHGQRGPAAARAVVAERRTVLYNQVVTSYHKAKIERAGLARELEVAKAEAARVPQLESDLRAARAQCAESEEAGRAAAAKLKVADGELTRLRKLEANHLKELAALKKDGEEKLEGLSKRLEEVERQRLALREEVNSKSKELSATAKRWVEEISALDRGLAAAFPEAQEAALTAVGKAREARRQATGEQSSAFFTMDDYLASMAARVEPINKLGWELRKAAEELIRLLWPTETLP</sequence>
<feature type="compositionally biased region" description="Low complexity" evidence="2">
    <location>
        <begin position="1"/>
        <end position="21"/>
    </location>
</feature>
<dbReference type="EMBL" id="JAUUTY010000001">
    <property type="protein sequence ID" value="KAK1692802.1"/>
    <property type="molecule type" value="Genomic_DNA"/>
</dbReference>
<feature type="region of interest" description="Disordered" evidence="2">
    <location>
        <begin position="1"/>
        <end position="128"/>
    </location>
</feature>
<gene>
    <name evidence="3" type="ORF">QYE76_009499</name>
</gene>
<keyword evidence="4" id="KW-1185">Reference proteome</keyword>
<dbReference type="Proteomes" id="UP001231189">
    <property type="component" value="Unassembled WGS sequence"/>
</dbReference>
<keyword evidence="1" id="KW-0175">Coiled coil</keyword>
<evidence type="ECO:0000256" key="2">
    <source>
        <dbReference type="SAM" id="MobiDB-lite"/>
    </source>
</evidence>
<reference evidence="3" key="1">
    <citation type="submission" date="2023-07" db="EMBL/GenBank/DDBJ databases">
        <title>A chromosome-level genome assembly of Lolium multiflorum.</title>
        <authorList>
            <person name="Chen Y."/>
            <person name="Copetti D."/>
            <person name="Kolliker R."/>
            <person name="Studer B."/>
        </authorList>
    </citation>
    <scope>NUCLEOTIDE SEQUENCE</scope>
    <source>
        <strain evidence="3">02402/16</strain>
        <tissue evidence="3">Leaf</tissue>
    </source>
</reference>
<feature type="coiled-coil region" evidence="1">
    <location>
        <begin position="147"/>
        <end position="258"/>
    </location>
</feature>
<proteinExistence type="predicted"/>
<protein>
    <submittedName>
        <fullName evidence="3">Uncharacterized protein</fullName>
    </submittedName>
</protein>
<name>A0AAD8TVE3_LOLMU</name>
<accession>A0AAD8TVE3</accession>
<feature type="compositionally biased region" description="Basic and acidic residues" evidence="2">
    <location>
        <begin position="71"/>
        <end position="105"/>
    </location>
</feature>
<organism evidence="3 4">
    <name type="scientific">Lolium multiflorum</name>
    <name type="common">Italian ryegrass</name>
    <name type="synonym">Lolium perenne subsp. multiflorum</name>
    <dbReference type="NCBI Taxonomy" id="4521"/>
    <lineage>
        <taxon>Eukaryota</taxon>
        <taxon>Viridiplantae</taxon>
        <taxon>Streptophyta</taxon>
        <taxon>Embryophyta</taxon>
        <taxon>Tracheophyta</taxon>
        <taxon>Spermatophyta</taxon>
        <taxon>Magnoliopsida</taxon>
        <taxon>Liliopsida</taxon>
        <taxon>Poales</taxon>
        <taxon>Poaceae</taxon>
        <taxon>BOP clade</taxon>
        <taxon>Pooideae</taxon>
        <taxon>Poodae</taxon>
        <taxon>Poeae</taxon>
        <taxon>Poeae Chloroplast Group 2 (Poeae type)</taxon>
        <taxon>Loliodinae</taxon>
        <taxon>Loliinae</taxon>
        <taxon>Lolium</taxon>
    </lineage>
</organism>